<keyword evidence="1 6" id="KW-0560">Oxidoreductase</keyword>
<protein>
    <submittedName>
        <fullName evidence="6">NAD(P)H-flavin reductase</fullName>
        <ecNumber evidence="6">1.17.1.-</ecNumber>
    </submittedName>
</protein>
<dbReference type="Proteomes" id="UP000054735">
    <property type="component" value="Unassembled WGS sequence"/>
</dbReference>
<reference evidence="5 7" key="1">
    <citation type="submission" date="2015-11" db="EMBL/GenBank/DDBJ databases">
        <title>Genomic analysis of 38 Legionella species identifies large and diverse effector repertoires.</title>
        <authorList>
            <person name="Burstein D."/>
            <person name="Amaro F."/>
            <person name="Zusman T."/>
            <person name="Lifshitz Z."/>
            <person name="Cohen O."/>
            <person name="Gilbert J.A."/>
            <person name="Pupko T."/>
            <person name="Shuman H.A."/>
            <person name="Segal G."/>
        </authorList>
    </citation>
    <scope>NUCLEOTIDE SEQUENCE [LARGE SCALE GENOMIC DNA]</scope>
    <source>
        <strain evidence="5 7">CDC#1407-AL-14</strain>
    </source>
</reference>
<dbReference type="Proteomes" id="UP000255066">
    <property type="component" value="Unassembled WGS sequence"/>
</dbReference>
<gene>
    <name evidence="6" type="primary">ascD</name>
    <name evidence="5" type="ORF">Lbir_2231</name>
    <name evidence="6" type="ORF">NCTC12437_00069</name>
</gene>
<feature type="domain" description="FAD-binding FR-type" evidence="4">
    <location>
        <begin position="4"/>
        <end position="100"/>
    </location>
</feature>
<reference evidence="6 8" key="2">
    <citation type="submission" date="2018-06" db="EMBL/GenBank/DDBJ databases">
        <authorList>
            <consortium name="Pathogen Informatics"/>
            <person name="Doyle S."/>
        </authorList>
    </citation>
    <scope>NUCLEOTIDE SEQUENCE [LARGE SCALE GENOMIC DNA]</scope>
    <source>
        <strain evidence="6 8">NCTC12437</strain>
    </source>
</reference>
<dbReference type="SUPFAM" id="SSF52343">
    <property type="entry name" value="Ferredoxin reductase-like, C-terminal NADP-linked domain"/>
    <property type="match status" value="1"/>
</dbReference>
<dbReference type="Pfam" id="PF00175">
    <property type="entry name" value="NAD_binding_1"/>
    <property type="match status" value="1"/>
</dbReference>
<dbReference type="PRINTS" id="PR00410">
    <property type="entry name" value="PHEHYDRXLASE"/>
</dbReference>
<evidence type="ECO:0000256" key="2">
    <source>
        <dbReference type="ARBA" id="ARBA00023223"/>
    </source>
</evidence>
<evidence type="ECO:0000313" key="5">
    <source>
        <dbReference type="EMBL" id="KTC68698.1"/>
    </source>
</evidence>
<evidence type="ECO:0000256" key="1">
    <source>
        <dbReference type="ARBA" id="ARBA00023002"/>
    </source>
</evidence>
<dbReference type="GO" id="GO:0016491">
    <property type="term" value="F:oxidoreductase activity"/>
    <property type="evidence" value="ECO:0007669"/>
    <property type="project" value="UniProtKB-KW"/>
</dbReference>
<dbReference type="InterPro" id="IPR039261">
    <property type="entry name" value="FNR_nucleotide-bd"/>
</dbReference>
<dbReference type="Gene3D" id="3.40.50.80">
    <property type="entry name" value="Nucleotide-binding domain of ferredoxin-NADP reductase (FNR) module"/>
    <property type="match status" value="1"/>
</dbReference>
<evidence type="ECO:0000313" key="7">
    <source>
        <dbReference type="Proteomes" id="UP000054735"/>
    </source>
</evidence>
<dbReference type="InterPro" id="IPR017938">
    <property type="entry name" value="Riboflavin_synthase-like_b-brl"/>
</dbReference>
<dbReference type="SUPFAM" id="SSF63380">
    <property type="entry name" value="Riboflavin synthase domain-like"/>
    <property type="match status" value="1"/>
</dbReference>
<dbReference type="InterPro" id="IPR001433">
    <property type="entry name" value="OxRdtase_FAD/NAD-bd"/>
</dbReference>
<dbReference type="InterPro" id="IPR050415">
    <property type="entry name" value="MRET"/>
</dbReference>
<evidence type="ECO:0000313" key="8">
    <source>
        <dbReference type="Proteomes" id="UP000255066"/>
    </source>
</evidence>
<dbReference type="EMBL" id="UGNW01000001">
    <property type="protein sequence ID" value="STX30316.1"/>
    <property type="molecule type" value="Genomic_DNA"/>
</dbReference>
<accession>A0A378I6E0</accession>
<evidence type="ECO:0000256" key="3">
    <source>
        <dbReference type="ARBA" id="ARBA00038177"/>
    </source>
</evidence>
<organism evidence="6 8">
    <name type="scientific">Legionella birminghamensis</name>
    <dbReference type="NCBI Taxonomy" id="28083"/>
    <lineage>
        <taxon>Bacteria</taxon>
        <taxon>Pseudomonadati</taxon>
        <taxon>Pseudomonadota</taxon>
        <taxon>Gammaproteobacteria</taxon>
        <taxon>Legionellales</taxon>
        <taxon>Legionellaceae</taxon>
        <taxon>Legionella</taxon>
    </lineage>
</organism>
<dbReference type="PANTHER" id="PTHR47354">
    <property type="entry name" value="NADH OXIDOREDUCTASE HCR"/>
    <property type="match status" value="1"/>
</dbReference>
<evidence type="ECO:0000313" key="6">
    <source>
        <dbReference type="EMBL" id="STX30316.1"/>
    </source>
</evidence>
<dbReference type="EMBL" id="LNXT01000044">
    <property type="protein sequence ID" value="KTC68698.1"/>
    <property type="molecule type" value="Genomic_DNA"/>
</dbReference>
<keyword evidence="2" id="KW-0455">Luminescence</keyword>
<evidence type="ECO:0000259" key="4">
    <source>
        <dbReference type="PROSITE" id="PS51384"/>
    </source>
</evidence>
<sequence length="233" mass="26377">MMDIIETTAQIESITPLSDNIIEIILSPARYVDYEAGQYLQIKSNDSYTCFSIANAPLGSRKYELHIRHTGNPYSQPLFTQIKEEGQVTIRLPYGDCCLSRLKPKKPILFIAGGTGFAPVKAMIEELLATSEPRPFELYRGARSKVDLYMDEKLKEWEAHSSHFKYFSLLPPESNFLAPLAIKKHPDDLMQYEIIIAGPFDMAYIVRDQLLAQGLSKSQLYSDAFSVSEGKKK</sequence>
<dbReference type="GO" id="GO:0008218">
    <property type="term" value="P:bioluminescence"/>
    <property type="evidence" value="ECO:0007669"/>
    <property type="project" value="UniProtKB-KW"/>
</dbReference>
<dbReference type="AlphaFoldDB" id="A0A378I6E0"/>
<dbReference type="PANTHER" id="PTHR47354:SF7">
    <property type="entry name" value="NAD(P)H-FLAVIN REDUCTASE"/>
    <property type="match status" value="1"/>
</dbReference>
<keyword evidence="7" id="KW-1185">Reference proteome</keyword>
<dbReference type="Gene3D" id="2.40.30.10">
    <property type="entry name" value="Translation factors"/>
    <property type="match status" value="1"/>
</dbReference>
<dbReference type="InterPro" id="IPR017927">
    <property type="entry name" value="FAD-bd_FR_type"/>
</dbReference>
<dbReference type="STRING" id="28083.Lbir_2231"/>
<name>A0A378I6E0_9GAMM</name>
<dbReference type="PROSITE" id="PS51384">
    <property type="entry name" value="FAD_FR"/>
    <property type="match status" value="1"/>
</dbReference>
<proteinExistence type="inferred from homology"/>
<dbReference type="EC" id="1.17.1.-" evidence="6"/>
<comment type="similarity">
    <text evidence="3">Belongs to the Fre/LuxG FAD/NAD(P) flavoprotein oxidoreductase family.</text>
</comment>